<dbReference type="SUPFAM" id="SSF53335">
    <property type="entry name" value="S-adenosyl-L-methionine-dependent methyltransferases"/>
    <property type="match status" value="1"/>
</dbReference>
<gene>
    <name evidence="2" type="ORF">RRG08_034221</name>
</gene>
<sequence length="297" mass="33076">MVSIGGIDHKLIALPVVAASLGLSAYALYRIHRLNTKAAVPGSDLYESTKLLSEYLVFHFGAPGELIPYPFGPKDALDFPKRCAELCLKHFKPKDVGQSRALDIGCAVGRSTFELARVMNEVIGIDYSNSFIDAADILRLKGQMPYSLVQEGDIFSDAVATVPKDIDRTRVSFEQGDACDLRSDLGTFDVVLAANLVCRLHHPKYFLDRLHQLLPKSGSILVLTGPYTWLHQFTNKSLWLGGYVDANGEAITGFKGLQKELGPYFELIEQADMPFFIRETARKNQWTVAHATVWRRK</sequence>
<evidence type="ECO:0000313" key="2">
    <source>
        <dbReference type="EMBL" id="KAK3778960.1"/>
    </source>
</evidence>
<reference evidence="2" key="1">
    <citation type="journal article" date="2023" name="G3 (Bethesda)">
        <title>A reference genome for the long-term kleptoplast-retaining sea slug Elysia crispata morphotype clarki.</title>
        <authorList>
            <person name="Eastman K.E."/>
            <person name="Pendleton A.L."/>
            <person name="Shaikh M.A."/>
            <person name="Suttiyut T."/>
            <person name="Ogas R."/>
            <person name="Tomko P."/>
            <person name="Gavelis G."/>
            <person name="Widhalm J.R."/>
            <person name="Wisecaver J.H."/>
        </authorList>
    </citation>
    <scope>NUCLEOTIDE SEQUENCE</scope>
    <source>
        <strain evidence="2">ECLA1</strain>
    </source>
</reference>
<comment type="caution">
    <text evidence="2">The sequence shown here is derived from an EMBL/GenBank/DDBJ whole genome shotgun (WGS) entry which is preliminary data.</text>
</comment>
<dbReference type="PANTHER" id="PTHR45445">
    <property type="match status" value="1"/>
</dbReference>
<name>A0AAE1A0T5_9GAST</name>
<feature type="domain" description="Methyltransferase type 11" evidence="1">
    <location>
        <begin position="102"/>
        <end position="221"/>
    </location>
</feature>
<protein>
    <recommendedName>
        <fullName evidence="1">Methyltransferase type 11 domain-containing protein</fullName>
    </recommendedName>
</protein>
<accession>A0AAE1A0T5</accession>
<keyword evidence="3" id="KW-1185">Reference proteome</keyword>
<dbReference type="InterPro" id="IPR027625">
    <property type="entry name" value="OvoA_Cterm"/>
</dbReference>
<dbReference type="Pfam" id="PF08241">
    <property type="entry name" value="Methyltransf_11"/>
    <property type="match status" value="1"/>
</dbReference>
<dbReference type="Gene3D" id="3.40.50.150">
    <property type="entry name" value="Vaccinia Virus protein VP39"/>
    <property type="match status" value="1"/>
</dbReference>
<organism evidence="2 3">
    <name type="scientific">Elysia crispata</name>
    <name type="common">lettuce slug</name>
    <dbReference type="NCBI Taxonomy" id="231223"/>
    <lineage>
        <taxon>Eukaryota</taxon>
        <taxon>Metazoa</taxon>
        <taxon>Spiralia</taxon>
        <taxon>Lophotrochozoa</taxon>
        <taxon>Mollusca</taxon>
        <taxon>Gastropoda</taxon>
        <taxon>Heterobranchia</taxon>
        <taxon>Euthyneura</taxon>
        <taxon>Panpulmonata</taxon>
        <taxon>Sacoglossa</taxon>
        <taxon>Placobranchoidea</taxon>
        <taxon>Plakobranchidae</taxon>
        <taxon>Elysia</taxon>
    </lineage>
</organism>
<dbReference type="AlphaFoldDB" id="A0AAE1A0T5"/>
<evidence type="ECO:0000313" key="3">
    <source>
        <dbReference type="Proteomes" id="UP001283361"/>
    </source>
</evidence>
<dbReference type="InterPro" id="IPR029063">
    <property type="entry name" value="SAM-dependent_MTases_sf"/>
</dbReference>
<evidence type="ECO:0000259" key="1">
    <source>
        <dbReference type="Pfam" id="PF08241"/>
    </source>
</evidence>
<dbReference type="Proteomes" id="UP001283361">
    <property type="component" value="Unassembled WGS sequence"/>
</dbReference>
<dbReference type="EMBL" id="JAWDGP010002890">
    <property type="protein sequence ID" value="KAK3778960.1"/>
    <property type="molecule type" value="Genomic_DNA"/>
</dbReference>
<proteinExistence type="predicted"/>
<dbReference type="NCBIfam" id="TIGR04345">
    <property type="entry name" value="ovoA_Cterm"/>
    <property type="match status" value="1"/>
</dbReference>
<dbReference type="PANTHER" id="PTHR45445:SF2">
    <property type="entry name" value="METHYLTRANSFERASE TYPE 11 DOMAIN-CONTAINING PROTEIN"/>
    <property type="match status" value="1"/>
</dbReference>
<dbReference type="CDD" id="cd02440">
    <property type="entry name" value="AdoMet_MTases"/>
    <property type="match status" value="1"/>
</dbReference>
<dbReference type="InterPro" id="IPR013216">
    <property type="entry name" value="Methyltransf_11"/>
</dbReference>